<reference evidence="1" key="1">
    <citation type="journal article" date="2023" name="Mol. Biol. Evol.">
        <title>Third-Generation Sequencing Reveals the Adaptive Role of the Epigenome in Three Deep-Sea Polychaetes.</title>
        <authorList>
            <person name="Perez M."/>
            <person name="Aroh O."/>
            <person name="Sun Y."/>
            <person name="Lan Y."/>
            <person name="Juniper S.K."/>
            <person name="Young C.R."/>
            <person name="Angers B."/>
            <person name="Qian P.Y."/>
        </authorList>
    </citation>
    <scope>NUCLEOTIDE SEQUENCE</scope>
    <source>
        <strain evidence="1">P08H-3</strain>
    </source>
</reference>
<sequence>MNPRWRFPSHFHVPLWPSLGLGPSPTQVPASTEPGKASLVESLVYAYTLKVDKRRPGTTWRCAIRRNDLTSTVALQVRDDRDSEFVRGSQSHICNAQPDRQTVLEVRHDVKPIAVKRVFTSANQIGDELISMLAQLVFSEDLTRIQRLGAASTTSRLLVLVRIFCWHPVCGSPLSAGSRLTCPRAEE</sequence>
<dbReference type="Proteomes" id="UP001208570">
    <property type="component" value="Unassembled WGS sequence"/>
</dbReference>
<evidence type="ECO:0000313" key="2">
    <source>
        <dbReference type="Proteomes" id="UP001208570"/>
    </source>
</evidence>
<comment type="caution">
    <text evidence="1">The sequence shown here is derived from an EMBL/GenBank/DDBJ whole genome shotgun (WGS) entry which is preliminary data.</text>
</comment>
<name>A0AAD9KBP6_9ANNE</name>
<gene>
    <name evidence="1" type="ORF">LSH36_20g15019</name>
</gene>
<protein>
    <submittedName>
        <fullName evidence="1">Uncharacterized protein</fullName>
    </submittedName>
</protein>
<dbReference type="EMBL" id="JAODUP010000020">
    <property type="protein sequence ID" value="KAK2168155.1"/>
    <property type="molecule type" value="Genomic_DNA"/>
</dbReference>
<dbReference type="AlphaFoldDB" id="A0AAD9KBP6"/>
<organism evidence="1 2">
    <name type="scientific">Paralvinella palmiformis</name>
    <dbReference type="NCBI Taxonomy" id="53620"/>
    <lineage>
        <taxon>Eukaryota</taxon>
        <taxon>Metazoa</taxon>
        <taxon>Spiralia</taxon>
        <taxon>Lophotrochozoa</taxon>
        <taxon>Annelida</taxon>
        <taxon>Polychaeta</taxon>
        <taxon>Sedentaria</taxon>
        <taxon>Canalipalpata</taxon>
        <taxon>Terebellida</taxon>
        <taxon>Terebelliformia</taxon>
        <taxon>Alvinellidae</taxon>
        <taxon>Paralvinella</taxon>
    </lineage>
</organism>
<accession>A0AAD9KBP6</accession>
<keyword evidence="2" id="KW-1185">Reference proteome</keyword>
<proteinExistence type="predicted"/>
<evidence type="ECO:0000313" key="1">
    <source>
        <dbReference type="EMBL" id="KAK2168155.1"/>
    </source>
</evidence>